<dbReference type="InterPro" id="IPR029045">
    <property type="entry name" value="ClpP/crotonase-like_dom_sf"/>
</dbReference>
<dbReference type="InterPro" id="IPR018376">
    <property type="entry name" value="Enoyl-CoA_hyd/isom_CS"/>
</dbReference>
<sequence length="261" mass="27689">MPSQMLTEQQGSTLVLTLSDPASRNSLSPQASAAGLEALERAGADPEVRCVVLRGDGEHFCGGGNLPRLLGVRDGEPAAQAESMRLLHGFVEALVALPKPVIAAVEGFAAGAGVGLVLACDLVVAAEDAKFVLSYGRVGLSPDAGATWQLARRVPRAQALRMLWLPSPQPAAQWQQWGLVNEVVDRGHALPRALALADELAAMAPNAVGSAKQLMNDAVTAPLREQLDRERDHFVRNLFHANGGEGIRAFLDKRKPRFGGM</sequence>
<dbReference type="SUPFAM" id="SSF52096">
    <property type="entry name" value="ClpP/crotonase"/>
    <property type="match status" value="1"/>
</dbReference>
<dbReference type="Proteomes" id="UP000288178">
    <property type="component" value="Unassembled WGS sequence"/>
</dbReference>
<dbReference type="InterPro" id="IPR014748">
    <property type="entry name" value="Enoyl-CoA_hydra_C"/>
</dbReference>
<evidence type="ECO:0000313" key="3">
    <source>
        <dbReference type="EMBL" id="RVT48544.1"/>
    </source>
</evidence>
<dbReference type="PANTHER" id="PTHR43459">
    <property type="entry name" value="ENOYL-COA HYDRATASE"/>
    <property type="match status" value="1"/>
</dbReference>
<keyword evidence="3" id="KW-0456">Lyase</keyword>
<reference evidence="3 4" key="1">
    <citation type="submission" date="2019-01" db="EMBL/GenBank/DDBJ databases">
        <authorList>
            <person name="Chen W.-M."/>
        </authorList>
    </citation>
    <scope>NUCLEOTIDE SEQUENCE [LARGE SCALE GENOMIC DNA]</scope>
    <source>
        <strain evidence="3 4">ICH-3</strain>
    </source>
</reference>
<comment type="caution">
    <text evidence="3">The sequence shown here is derived from an EMBL/GenBank/DDBJ whole genome shotgun (WGS) entry which is preliminary data.</text>
</comment>
<accession>A0A437JNT9</accession>
<dbReference type="NCBIfam" id="NF046063">
    <property type="entry name" value="oxepin_alt"/>
    <property type="match status" value="1"/>
</dbReference>
<dbReference type="GO" id="GO:0004300">
    <property type="term" value="F:enoyl-CoA hydratase activity"/>
    <property type="evidence" value="ECO:0007669"/>
    <property type="project" value="UniProtKB-EC"/>
</dbReference>
<dbReference type="AlphaFoldDB" id="A0A437JNT9"/>
<dbReference type="OrthoDB" id="9797151at2"/>
<dbReference type="EC" id="4.2.1.17" evidence="3"/>
<dbReference type="InterPro" id="IPR001753">
    <property type="entry name" value="Enoyl-CoA_hydra/iso"/>
</dbReference>
<dbReference type="PANTHER" id="PTHR43459:SF1">
    <property type="entry name" value="EG:BACN32G11.4 PROTEIN"/>
    <property type="match status" value="1"/>
</dbReference>
<gene>
    <name evidence="3" type="ORF">ENE75_22970</name>
</gene>
<dbReference type="NCBIfam" id="NF005700">
    <property type="entry name" value="PRK07511.1"/>
    <property type="match status" value="1"/>
</dbReference>
<dbReference type="Pfam" id="PF00378">
    <property type="entry name" value="ECH_1"/>
    <property type="match status" value="1"/>
</dbReference>
<dbReference type="EMBL" id="SACT01000010">
    <property type="protein sequence ID" value="RVT48544.1"/>
    <property type="molecule type" value="Genomic_DNA"/>
</dbReference>
<dbReference type="CDD" id="cd06558">
    <property type="entry name" value="crotonase-like"/>
    <property type="match status" value="1"/>
</dbReference>
<comment type="similarity">
    <text evidence="1 2">Belongs to the enoyl-CoA hydratase/isomerase family.</text>
</comment>
<keyword evidence="4" id="KW-1185">Reference proteome</keyword>
<organism evidence="3 4">
    <name type="scientific">Rubrivivax albus</name>
    <dbReference type="NCBI Taxonomy" id="2499835"/>
    <lineage>
        <taxon>Bacteria</taxon>
        <taxon>Pseudomonadati</taxon>
        <taxon>Pseudomonadota</taxon>
        <taxon>Betaproteobacteria</taxon>
        <taxon>Burkholderiales</taxon>
        <taxon>Sphaerotilaceae</taxon>
        <taxon>Rubrivivax</taxon>
    </lineage>
</organism>
<dbReference type="Gene3D" id="1.10.12.10">
    <property type="entry name" value="Lyase 2-enoyl-coa Hydratase, Chain A, domain 2"/>
    <property type="match status" value="1"/>
</dbReference>
<evidence type="ECO:0000256" key="1">
    <source>
        <dbReference type="ARBA" id="ARBA00005254"/>
    </source>
</evidence>
<proteinExistence type="inferred from homology"/>
<dbReference type="RefSeq" id="WP_128201068.1">
    <property type="nucleotide sequence ID" value="NZ_SACT01000010.1"/>
</dbReference>
<name>A0A437JNT9_9BURK</name>
<protein>
    <submittedName>
        <fullName evidence="3">Enoyl-CoA hydratase</fullName>
        <ecNumber evidence="3">4.2.1.17</ecNumber>
    </submittedName>
</protein>
<evidence type="ECO:0000313" key="4">
    <source>
        <dbReference type="Proteomes" id="UP000288178"/>
    </source>
</evidence>
<dbReference type="Gene3D" id="3.90.226.10">
    <property type="entry name" value="2-enoyl-CoA Hydratase, Chain A, domain 1"/>
    <property type="match status" value="1"/>
</dbReference>
<dbReference type="PROSITE" id="PS00166">
    <property type="entry name" value="ENOYL_COA_HYDRATASE"/>
    <property type="match status" value="1"/>
</dbReference>
<evidence type="ECO:0000256" key="2">
    <source>
        <dbReference type="RuleBase" id="RU003707"/>
    </source>
</evidence>